<dbReference type="GO" id="GO:0006355">
    <property type="term" value="P:regulation of DNA-templated transcription"/>
    <property type="evidence" value="ECO:0007669"/>
    <property type="project" value="InterPro"/>
</dbReference>
<evidence type="ECO:0008006" key="10">
    <source>
        <dbReference type="Google" id="ProtNLM"/>
    </source>
</evidence>
<dbReference type="InterPro" id="IPR001789">
    <property type="entry name" value="Sig_transdc_resp-reg_receiver"/>
</dbReference>
<feature type="domain" description="Response regulatory" evidence="7">
    <location>
        <begin position="7"/>
        <end position="125"/>
    </location>
</feature>
<dbReference type="PROSITE" id="PS50110">
    <property type="entry name" value="RESPONSE_REGULATORY"/>
    <property type="match status" value="1"/>
</dbReference>
<evidence type="ECO:0000259" key="6">
    <source>
        <dbReference type="PROSITE" id="PS50045"/>
    </source>
</evidence>
<dbReference type="InterPro" id="IPR011006">
    <property type="entry name" value="CheY-like_superfamily"/>
</dbReference>
<dbReference type="InterPro" id="IPR025943">
    <property type="entry name" value="Sigma_54_int_dom_ATP-bd_2"/>
</dbReference>
<protein>
    <recommendedName>
        <fullName evidence="10">Sigma-54-dependent Fis family transcriptional regulator</fullName>
    </recommendedName>
</protein>
<dbReference type="InterPro" id="IPR002197">
    <property type="entry name" value="HTH_Fis"/>
</dbReference>
<dbReference type="SUPFAM" id="SSF52540">
    <property type="entry name" value="P-loop containing nucleoside triphosphate hydrolases"/>
    <property type="match status" value="1"/>
</dbReference>
<dbReference type="SUPFAM" id="SSF46689">
    <property type="entry name" value="Homeodomain-like"/>
    <property type="match status" value="1"/>
</dbReference>
<dbReference type="InterPro" id="IPR027417">
    <property type="entry name" value="P-loop_NTPase"/>
</dbReference>
<keyword evidence="1" id="KW-0547">Nucleotide-binding</keyword>
<dbReference type="PRINTS" id="PR01590">
    <property type="entry name" value="HTHFIS"/>
</dbReference>
<organism evidence="8 9">
    <name type="scientific">Rubricoccus marinus</name>
    <dbReference type="NCBI Taxonomy" id="716817"/>
    <lineage>
        <taxon>Bacteria</taxon>
        <taxon>Pseudomonadati</taxon>
        <taxon>Rhodothermota</taxon>
        <taxon>Rhodothermia</taxon>
        <taxon>Rhodothermales</taxon>
        <taxon>Rubricoccaceae</taxon>
        <taxon>Rubricoccus</taxon>
    </lineage>
</organism>
<dbReference type="InParanoid" id="A0A259U1J3"/>
<dbReference type="Pfam" id="PF02954">
    <property type="entry name" value="HTH_8"/>
    <property type="match status" value="1"/>
</dbReference>
<keyword evidence="5" id="KW-0597">Phosphoprotein</keyword>
<dbReference type="SMART" id="SM00382">
    <property type="entry name" value="AAA"/>
    <property type="match status" value="1"/>
</dbReference>
<dbReference type="PANTHER" id="PTHR32071">
    <property type="entry name" value="TRANSCRIPTIONAL REGULATORY PROTEIN"/>
    <property type="match status" value="1"/>
</dbReference>
<keyword evidence="2" id="KW-0067">ATP-binding</keyword>
<dbReference type="OrthoDB" id="9782110at2"/>
<dbReference type="GO" id="GO:0005524">
    <property type="term" value="F:ATP binding"/>
    <property type="evidence" value="ECO:0007669"/>
    <property type="project" value="UniProtKB-KW"/>
</dbReference>
<dbReference type="CDD" id="cd00009">
    <property type="entry name" value="AAA"/>
    <property type="match status" value="1"/>
</dbReference>
<dbReference type="InterPro" id="IPR003593">
    <property type="entry name" value="AAA+_ATPase"/>
</dbReference>
<dbReference type="Gene3D" id="3.40.50.2300">
    <property type="match status" value="1"/>
</dbReference>
<dbReference type="Pfam" id="PF25601">
    <property type="entry name" value="AAA_lid_14"/>
    <property type="match status" value="1"/>
</dbReference>
<evidence type="ECO:0000256" key="5">
    <source>
        <dbReference type="PROSITE-ProRule" id="PRU00169"/>
    </source>
</evidence>
<evidence type="ECO:0000259" key="7">
    <source>
        <dbReference type="PROSITE" id="PS50110"/>
    </source>
</evidence>
<dbReference type="PROSITE" id="PS50045">
    <property type="entry name" value="SIGMA54_INTERACT_4"/>
    <property type="match status" value="1"/>
</dbReference>
<accession>A0A259U1J3</accession>
<dbReference type="RefSeq" id="WP_094549699.1">
    <property type="nucleotide sequence ID" value="NZ_MQWB01000001.1"/>
</dbReference>
<evidence type="ECO:0000313" key="8">
    <source>
        <dbReference type="EMBL" id="OZC03859.1"/>
    </source>
</evidence>
<keyword evidence="3" id="KW-0805">Transcription regulation</keyword>
<dbReference type="SUPFAM" id="SSF52172">
    <property type="entry name" value="CheY-like"/>
    <property type="match status" value="1"/>
</dbReference>
<name>A0A259U1J3_9BACT</name>
<dbReference type="Pfam" id="PF00072">
    <property type="entry name" value="Response_reg"/>
    <property type="match status" value="1"/>
</dbReference>
<dbReference type="Proteomes" id="UP000216446">
    <property type="component" value="Unassembled WGS sequence"/>
</dbReference>
<evidence type="ECO:0000256" key="3">
    <source>
        <dbReference type="ARBA" id="ARBA00023015"/>
    </source>
</evidence>
<proteinExistence type="predicted"/>
<dbReference type="Gene3D" id="1.10.10.60">
    <property type="entry name" value="Homeodomain-like"/>
    <property type="match status" value="1"/>
</dbReference>
<dbReference type="FunFam" id="3.40.50.300:FF:000006">
    <property type="entry name" value="DNA-binding transcriptional regulator NtrC"/>
    <property type="match status" value="1"/>
</dbReference>
<dbReference type="EMBL" id="MQWB01000001">
    <property type="protein sequence ID" value="OZC03859.1"/>
    <property type="molecule type" value="Genomic_DNA"/>
</dbReference>
<dbReference type="GO" id="GO:0000160">
    <property type="term" value="P:phosphorelay signal transduction system"/>
    <property type="evidence" value="ECO:0007669"/>
    <property type="project" value="InterPro"/>
</dbReference>
<reference evidence="8 9" key="1">
    <citation type="submission" date="2016-11" db="EMBL/GenBank/DDBJ databases">
        <title>Study of marine rhodopsin-containing bacteria.</title>
        <authorList>
            <person name="Yoshizawa S."/>
            <person name="Kumagai Y."/>
            <person name="Kogure K."/>
        </authorList>
    </citation>
    <scope>NUCLEOTIDE SEQUENCE [LARGE SCALE GENOMIC DNA]</scope>
    <source>
        <strain evidence="8 9">SG-29</strain>
    </source>
</reference>
<evidence type="ECO:0000256" key="4">
    <source>
        <dbReference type="ARBA" id="ARBA00023163"/>
    </source>
</evidence>
<dbReference type="InterPro" id="IPR002078">
    <property type="entry name" value="Sigma_54_int"/>
</dbReference>
<dbReference type="Gene3D" id="3.40.50.300">
    <property type="entry name" value="P-loop containing nucleotide triphosphate hydrolases"/>
    <property type="match status" value="1"/>
</dbReference>
<dbReference type="Gene3D" id="1.10.8.60">
    <property type="match status" value="1"/>
</dbReference>
<dbReference type="PROSITE" id="PS00676">
    <property type="entry name" value="SIGMA54_INTERACT_2"/>
    <property type="match status" value="1"/>
</dbReference>
<keyword evidence="9" id="KW-1185">Reference proteome</keyword>
<sequence>MDSTPLRVALVDDDPDFSRLIALRLKRGAGVPCKTTAFASGAAFVDALNGEAAFDLVFLDVVMPEMGGLDVLRHVQERRPDLPVVMVSAQSSIPVALEAIESGAQDYLVKGDDALDRVPVLARAAADRLALVSQIDALRQRLGDRAVAPEIVGESPEMAKVLRLVSQAVRGDLAIAVVGESGSGKELVARAVHRGSARARGPFVVLNCGAIPAELMESELFGHEKGAFTGAIARHAGVFEQANGGTLFLDEIGELDARLQAKLLRVLQDQTIRRVGGREAFQVDVRIVSATHRDLQAMVASGEFREDLFYRLVQFVIPVPPLRDRGLDVLLLAERFLKAVTARYPDLNARQFSPSARKALLRYGWPGNVRELKSAVERAALVASGVNVGAGDLRLGRSLMGEARTPAEHATHAGAESEIVPFEELKRLALEHALQICEGQIEKTAEALGITRSTVYRLLKKYEIEA</sequence>
<evidence type="ECO:0000256" key="2">
    <source>
        <dbReference type="ARBA" id="ARBA00022840"/>
    </source>
</evidence>
<feature type="modified residue" description="4-aspartylphosphate" evidence="5">
    <location>
        <position position="60"/>
    </location>
</feature>
<dbReference type="GO" id="GO:0043565">
    <property type="term" value="F:sequence-specific DNA binding"/>
    <property type="evidence" value="ECO:0007669"/>
    <property type="project" value="InterPro"/>
</dbReference>
<evidence type="ECO:0000313" key="9">
    <source>
        <dbReference type="Proteomes" id="UP000216446"/>
    </source>
</evidence>
<dbReference type="InterPro" id="IPR009057">
    <property type="entry name" value="Homeodomain-like_sf"/>
</dbReference>
<gene>
    <name evidence="8" type="ORF">BSZ36_13215</name>
</gene>
<dbReference type="SMART" id="SM00448">
    <property type="entry name" value="REC"/>
    <property type="match status" value="1"/>
</dbReference>
<comment type="caution">
    <text evidence="8">The sequence shown here is derived from an EMBL/GenBank/DDBJ whole genome shotgun (WGS) entry which is preliminary data.</text>
</comment>
<dbReference type="InterPro" id="IPR058031">
    <property type="entry name" value="AAA_lid_NorR"/>
</dbReference>
<keyword evidence="4" id="KW-0804">Transcription</keyword>
<dbReference type="CDD" id="cd00156">
    <property type="entry name" value="REC"/>
    <property type="match status" value="1"/>
</dbReference>
<dbReference type="Pfam" id="PF00158">
    <property type="entry name" value="Sigma54_activat"/>
    <property type="match status" value="1"/>
</dbReference>
<evidence type="ECO:0000256" key="1">
    <source>
        <dbReference type="ARBA" id="ARBA00022741"/>
    </source>
</evidence>
<dbReference type="AlphaFoldDB" id="A0A259U1J3"/>
<feature type="domain" description="Sigma-54 factor interaction" evidence="6">
    <location>
        <begin position="151"/>
        <end position="381"/>
    </location>
</feature>